<dbReference type="PANTHER" id="PTHR42856">
    <property type="entry name" value="ACYL-COENZYME A THIOESTERASE PAAI"/>
    <property type="match status" value="1"/>
</dbReference>
<proteinExistence type="predicted"/>
<dbReference type="NCBIfam" id="TIGR00369">
    <property type="entry name" value="unchar_dom_1"/>
    <property type="match status" value="1"/>
</dbReference>
<dbReference type="InterPro" id="IPR052723">
    <property type="entry name" value="Acyl-CoA_thioesterase_PaaI"/>
</dbReference>
<dbReference type="InterPro" id="IPR003736">
    <property type="entry name" value="PAAI_dom"/>
</dbReference>
<dbReference type="InterPro" id="IPR029069">
    <property type="entry name" value="HotDog_dom_sf"/>
</dbReference>
<dbReference type="Pfam" id="PF03061">
    <property type="entry name" value="4HBT"/>
    <property type="match status" value="1"/>
</dbReference>
<name>A0A4R2NGA1_9BACL</name>
<reference evidence="3 4" key="1">
    <citation type="submission" date="2019-03" db="EMBL/GenBank/DDBJ databases">
        <title>Genomic Encyclopedia of Type Strains, Phase IV (KMG-IV): sequencing the most valuable type-strain genomes for metagenomic binning, comparative biology and taxonomic classification.</title>
        <authorList>
            <person name="Goeker M."/>
        </authorList>
    </citation>
    <scope>NUCLEOTIDE SEQUENCE [LARGE SCALE GENOMIC DNA]</scope>
    <source>
        <strain evidence="3 4">DSM 19377</strain>
    </source>
</reference>
<dbReference type="OrthoDB" id="286702at2"/>
<keyword evidence="1" id="KW-0378">Hydrolase</keyword>
<evidence type="ECO:0000313" key="4">
    <source>
        <dbReference type="Proteomes" id="UP000295416"/>
    </source>
</evidence>
<dbReference type="CDD" id="cd03443">
    <property type="entry name" value="PaaI_thioesterase"/>
    <property type="match status" value="1"/>
</dbReference>
<keyword evidence="4" id="KW-1185">Reference proteome</keyword>
<dbReference type="EMBL" id="SLXK01000052">
    <property type="protein sequence ID" value="TCP20337.1"/>
    <property type="molecule type" value="Genomic_DNA"/>
</dbReference>
<dbReference type="Gene3D" id="3.10.129.10">
    <property type="entry name" value="Hotdog Thioesterase"/>
    <property type="match status" value="1"/>
</dbReference>
<dbReference type="GO" id="GO:0016289">
    <property type="term" value="F:acyl-CoA hydrolase activity"/>
    <property type="evidence" value="ECO:0007669"/>
    <property type="project" value="TreeGrafter"/>
</dbReference>
<accession>A0A4R2NGA1</accession>
<evidence type="ECO:0000259" key="2">
    <source>
        <dbReference type="Pfam" id="PF03061"/>
    </source>
</evidence>
<organism evidence="3 4">
    <name type="scientific">Scopulibacillus darangshiensis</name>
    <dbReference type="NCBI Taxonomy" id="442528"/>
    <lineage>
        <taxon>Bacteria</taxon>
        <taxon>Bacillati</taxon>
        <taxon>Bacillota</taxon>
        <taxon>Bacilli</taxon>
        <taxon>Bacillales</taxon>
        <taxon>Sporolactobacillaceae</taxon>
        <taxon>Scopulibacillus</taxon>
    </lineage>
</organism>
<gene>
    <name evidence="3" type="ORF">EV207_15210</name>
</gene>
<feature type="domain" description="Thioesterase" evidence="2">
    <location>
        <begin position="55"/>
        <end position="126"/>
    </location>
</feature>
<dbReference type="PANTHER" id="PTHR42856:SF1">
    <property type="entry name" value="ACYL-COENZYME A THIOESTERASE PAAI"/>
    <property type="match status" value="1"/>
</dbReference>
<dbReference type="RefSeq" id="WP_132748031.1">
    <property type="nucleotide sequence ID" value="NZ_SLXK01000052.1"/>
</dbReference>
<protein>
    <submittedName>
        <fullName evidence="3">Acyl-CoA thioesterase</fullName>
    </submittedName>
</protein>
<evidence type="ECO:0000313" key="3">
    <source>
        <dbReference type="EMBL" id="TCP20337.1"/>
    </source>
</evidence>
<sequence length="150" mass="16544">MQINEQEIHKKYYNEIFSTLEQEPYAQFLGIKLTELGAGTATAELNIKDHMLNAHGTVHGAIIFALADFVFAAACNSYGKTSVGLSTTVNFMAPGMKGSVLSAAAVEEKKNNRTSWYKIRVESSGELVATMEALAYRKNQFFVPAEELEK</sequence>
<dbReference type="InterPro" id="IPR006683">
    <property type="entry name" value="Thioestr_dom"/>
</dbReference>
<dbReference type="AlphaFoldDB" id="A0A4R2NGA1"/>
<comment type="caution">
    <text evidence="3">The sequence shown here is derived from an EMBL/GenBank/DDBJ whole genome shotgun (WGS) entry which is preliminary data.</text>
</comment>
<dbReference type="Proteomes" id="UP000295416">
    <property type="component" value="Unassembled WGS sequence"/>
</dbReference>
<dbReference type="SUPFAM" id="SSF54637">
    <property type="entry name" value="Thioesterase/thiol ester dehydrase-isomerase"/>
    <property type="match status" value="1"/>
</dbReference>
<evidence type="ECO:0000256" key="1">
    <source>
        <dbReference type="ARBA" id="ARBA00022801"/>
    </source>
</evidence>